<keyword evidence="3" id="KW-1185">Reference proteome</keyword>
<dbReference type="Proteomes" id="UP000584642">
    <property type="component" value="Unassembled WGS sequence"/>
</dbReference>
<gene>
    <name evidence="2" type="ORF">HND93_17835</name>
</gene>
<name>A0ABX2TED9_9PROT</name>
<accession>A0ABX2TED9</accession>
<feature type="transmembrane region" description="Helical" evidence="1">
    <location>
        <begin position="92"/>
        <end position="115"/>
    </location>
</feature>
<evidence type="ECO:0000256" key="1">
    <source>
        <dbReference type="SAM" id="Phobius"/>
    </source>
</evidence>
<sequence>MRIARFIHLAEAHGGDLERWPVAEREAARELLGWSDEARRALEEAQALDIWLDRATPAVDAKRVERLASRIEEALDRRGPAPVPPAWTLPRLWPAATFLAVMGLMGVVVGSVGLVPASAGATGLAGLVTAGPSYLSVWVQ</sequence>
<reference evidence="2 3" key="1">
    <citation type="submission" date="2020-05" db="EMBL/GenBank/DDBJ databases">
        <title>Azospirillum oleiclasticum sp. nov, a nitrogen-fixing and heavy crude oil-emulsifying bacterium isolated from the crude oil of Yumen Oilfield.</title>
        <authorList>
            <person name="Wu D."/>
            <person name="Cai M."/>
            <person name="Zhang X."/>
        </authorList>
    </citation>
    <scope>NUCLEOTIDE SEQUENCE [LARGE SCALE GENOMIC DNA]</scope>
    <source>
        <strain evidence="2 3">ROY-1-1-2</strain>
    </source>
</reference>
<keyword evidence="1" id="KW-0812">Transmembrane</keyword>
<organism evidence="2 3">
    <name type="scientific">Azospirillum oleiclasticum</name>
    <dbReference type="NCBI Taxonomy" id="2735135"/>
    <lineage>
        <taxon>Bacteria</taxon>
        <taxon>Pseudomonadati</taxon>
        <taxon>Pseudomonadota</taxon>
        <taxon>Alphaproteobacteria</taxon>
        <taxon>Rhodospirillales</taxon>
        <taxon>Azospirillaceae</taxon>
        <taxon>Azospirillum</taxon>
    </lineage>
</organism>
<protein>
    <submittedName>
        <fullName evidence="2">Uncharacterized protein</fullName>
    </submittedName>
</protein>
<keyword evidence="1" id="KW-0472">Membrane</keyword>
<comment type="caution">
    <text evidence="2">The sequence shown here is derived from an EMBL/GenBank/DDBJ whole genome shotgun (WGS) entry which is preliminary data.</text>
</comment>
<dbReference type="RefSeq" id="WP_180283350.1">
    <property type="nucleotide sequence ID" value="NZ_JABFDB010000012.1"/>
</dbReference>
<keyword evidence="1" id="KW-1133">Transmembrane helix</keyword>
<evidence type="ECO:0000313" key="2">
    <source>
        <dbReference type="EMBL" id="NYZ21577.1"/>
    </source>
</evidence>
<proteinExistence type="predicted"/>
<evidence type="ECO:0000313" key="3">
    <source>
        <dbReference type="Proteomes" id="UP000584642"/>
    </source>
</evidence>
<dbReference type="EMBL" id="JABFDB010000012">
    <property type="protein sequence ID" value="NYZ21577.1"/>
    <property type="molecule type" value="Genomic_DNA"/>
</dbReference>